<gene>
    <name evidence="2" type="ORF">AYO28_06260</name>
</gene>
<feature type="chain" id="PRO_5008074056" evidence="1">
    <location>
        <begin position="32"/>
        <end position="620"/>
    </location>
</feature>
<feature type="signal peptide" evidence="1">
    <location>
        <begin position="1"/>
        <end position="31"/>
    </location>
</feature>
<dbReference type="Proteomes" id="UP000077752">
    <property type="component" value="Unassembled WGS sequence"/>
</dbReference>
<keyword evidence="1" id="KW-0732">Signal</keyword>
<protein>
    <submittedName>
        <fullName evidence="2">Adhesin</fullName>
    </submittedName>
</protein>
<name>A0A177SVW7_PSEPU</name>
<evidence type="ECO:0000256" key="1">
    <source>
        <dbReference type="SAM" id="SignalP"/>
    </source>
</evidence>
<comment type="caution">
    <text evidence="2">The sequence shown here is derived from an EMBL/GenBank/DDBJ whole genome shotgun (WGS) entry which is preliminary data.</text>
</comment>
<dbReference type="InterPro" id="IPR010727">
    <property type="entry name" value="DUF1302"/>
</dbReference>
<dbReference type="Pfam" id="PF06980">
    <property type="entry name" value="DUF1302"/>
    <property type="match status" value="1"/>
</dbReference>
<dbReference type="AlphaFoldDB" id="A0A177SVW7"/>
<accession>A0A177SVW7</accession>
<dbReference type="RefSeq" id="WP_064301214.1">
    <property type="nucleotide sequence ID" value="NZ_LUCV01000003.1"/>
</dbReference>
<dbReference type="EMBL" id="LUCV01000003">
    <property type="protein sequence ID" value="OAI95108.1"/>
    <property type="molecule type" value="Genomic_DNA"/>
</dbReference>
<proteinExistence type="predicted"/>
<organism evidence="2 3">
    <name type="scientific">Pseudomonas putida</name>
    <name type="common">Arthrobacter siderocapsulatus</name>
    <dbReference type="NCBI Taxonomy" id="303"/>
    <lineage>
        <taxon>Bacteria</taxon>
        <taxon>Pseudomonadati</taxon>
        <taxon>Pseudomonadota</taxon>
        <taxon>Gammaproteobacteria</taxon>
        <taxon>Pseudomonadales</taxon>
        <taxon>Pseudomonadaceae</taxon>
        <taxon>Pseudomonas</taxon>
    </lineage>
</organism>
<evidence type="ECO:0000313" key="3">
    <source>
        <dbReference type="Proteomes" id="UP000077752"/>
    </source>
</evidence>
<evidence type="ECO:0000313" key="2">
    <source>
        <dbReference type="EMBL" id="OAI95108.1"/>
    </source>
</evidence>
<reference evidence="2 3" key="1">
    <citation type="submission" date="2016-03" db="EMBL/GenBank/DDBJ databases">
        <title>Draft Genome Assembly of Pseudomonas putida strain CBF10-2.</title>
        <authorList>
            <person name="Iyer R.S."/>
            <person name="Damania A."/>
        </authorList>
    </citation>
    <scope>NUCLEOTIDE SEQUENCE [LARGE SCALE GENOMIC DNA]</scope>
    <source>
        <strain evidence="2 3">CBF10-2</strain>
    </source>
</reference>
<sequence>MKRTTDTIAGIRPRAVPLAVSLALGAASAQAATFNIGEIEGRFDSTLSIGASWAMANPDRAFIGSRNGGSASTQTSDDGRLNFKKGETFSKIFKGIHDLELKYGDSGVFLRGKYWYDFELKDEHRPLYDIDDSHTDNAAKSSGVQLLDAFVYQNYSIGDLPGTARAGRQVVSWGESTFIQNGINSINPVDVSALRRPGSEVKEALIPVSMLYFNQGLTDGLSIEAFYQLKWEKSVADNCGTFFSSDVAAKGCDINMAINGSDFDRDIDGTGVLGGYGYVPRLSDKDARDGGQFGVALRWMVPELNDTEFGFYAMNYHSRTPTSTWTVGRGALADPVGGLAGRGGASTARYYLEYPEDIRLYGLSFSTTLGATAVAGEISYRPNMPMSLNASDVSAAATLGAAATNPLVNAGLPIFDSGFASSAYGSQINGYVRKPFTQAQVTFTRTIDQLTFIGADRLTLVGEIGYSHIADLGPTDGSDLRFGRSSVYGNGQLANAGTAPLLGGISGNALCTRTANPVNPDQCTSKGFYTANSWGYRLRAGLEYADLIGGVVLRPNLSFAHDVEGFGPTFNEGDKSVSVGLDAEYLTRYNLSVSYTDYFGGDFNTNTDRDFLAVSLGVSF</sequence>